<evidence type="ECO:0000313" key="2">
    <source>
        <dbReference type="EMBL" id="KAF1978432.1"/>
    </source>
</evidence>
<proteinExistence type="predicted"/>
<dbReference type="EMBL" id="ML976660">
    <property type="protein sequence ID" value="KAF1978432.1"/>
    <property type="molecule type" value="Genomic_DNA"/>
</dbReference>
<evidence type="ECO:0008006" key="4">
    <source>
        <dbReference type="Google" id="ProtNLM"/>
    </source>
</evidence>
<name>A0A6A5VRV3_9PLEO</name>
<accession>A0A6A5VRV3</accession>
<organism evidence="2 3">
    <name type="scientific">Bimuria novae-zelandiae CBS 107.79</name>
    <dbReference type="NCBI Taxonomy" id="1447943"/>
    <lineage>
        <taxon>Eukaryota</taxon>
        <taxon>Fungi</taxon>
        <taxon>Dikarya</taxon>
        <taxon>Ascomycota</taxon>
        <taxon>Pezizomycotina</taxon>
        <taxon>Dothideomycetes</taxon>
        <taxon>Pleosporomycetidae</taxon>
        <taxon>Pleosporales</taxon>
        <taxon>Massarineae</taxon>
        <taxon>Didymosphaeriaceae</taxon>
        <taxon>Bimuria</taxon>
    </lineage>
</organism>
<keyword evidence="3" id="KW-1185">Reference proteome</keyword>
<sequence>MRVIIAATAFFVAVVYAAPPLASHLAPRASYPNCECASTSPATCPRSECNWKRDNVPVEPEKRIPICCCTGTDHQQLQCL</sequence>
<feature type="chain" id="PRO_5025349617" description="Long chronological lifespan protein 2" evidence="1">
    <location>
        <begin position="18"/>
        <end position="80"/>
    </location>
</feature>
<gene>
    <name evidence="2" type="ORF">BU23DRAFT_549874</name>
</gene>
<keyword evidence="1" id="KW-0732">Signal</keyword>
<evidence type="ECO:0000313" key="3">
    <source>
        <dbReference type="Proteomes" id="UP000800036"/>
    </source>
</evidence>
<evidence type="ECO:0000256" key="1">
    <source>
        <dbReference type="SAM" id="SignalP"/>
    </source>
</evidence>
<dbReference type="Proteomes" id="UP000800036">
    <property type="component" value="Unassembled WGS sequence"/>
</dbReference>
<dbReference type="AlphaFoldDB" id="A0A6A5VRV3"/>
<protein>
    <recommendedName>
        <fullName evidence="4">Long chronological lifespan protein 2</fullName>
    </recommendedName>
</protein>
<reference evidence="2" key="1">
    <citation type="journal article" date="2020" name="Stud. Mycol.">
        <title>101 Dothideomycetes genomes: a test case for predicting lifestyles and emergence of pathogens.</title>
        <authorList>
            <person name="Haridas S."/>
            <person name="Albert R."/>
            <person name="Binder M."/>
            <person name="Bloem J."/>
            <person name="Labutti K."/>
            <person name="Salamov A."/>
            <person name="Andreopoulos B."/>
            <person name="Baker S."/>
            <person name="Barry K."/>
            <person name="Bills G."/>
            <person name="Bluhm B."/>
            <person name="Cannon C."/>
            <person name="Castanera R."/>
            <person name="Culley D."/>
            <person name="Daum C."/>
            <person name="Ezra D."/>
            <person name="Gonzalez J."/>
            <person name="Henrissat B."/>
            <person name="Kuo A."/>
            <person name="Liang C."/>
            <person name="Lipzen A."/>
            <person name="Lutzoni F."/>
            <person name="Magnuson J."/>
            <person name="Mondo S."/>
            <person name="Nolan M."/>
            <person name="Ohm R."/>
            <person name="Pangilinan J."/>
            <person name="Park H.-J."/>
            <person name="Ramirez L."/>
            <person name="Alfaro M."/>
            <person name="Sun H."/>
            <person name="Tritt A."/>
            <person name="Yoshinaga Y."/>
            <person name="Zwiers L.-H."/>
            <person name="Turgeon B."/>
            <person name="Goodwin S."/>
            <person name="Spatafora J."/>
            <person name="Crous P."/>
            <person name="Grigoriev I."/>
        </authorList>
    </citation>
    <scope>NUCLEOTIDE SEQUENCE</scope>
    <source>
        <strain evidence="2">CBS 107.79</strain>
    </source>
</reference>
<feature type="signal peptide" evidence="1">
    <location>
        <begin position="1"/>
        <end position="17"/>
    </location>
</feature>